<keyword evidence="4 6" id="KW-0378">Hydrolase</keyword>
<dbReference type="AlphaFoldDB" id="A0AB39UVV2"/>
<gene>
    <name evidence="6 7" type="primary">ppa</name>
    <name evidence="7" type="ORF">AAIA72_15405</name>
</gene>
<dbReference type="InterPro" id="IPR036649">
    <property type="entry name" value="Pyrophosphatase_sf"/>
</dbReference>
<comment type="subcellular location">
    <subcellularLocation>
        <location evidence="6">Cytoplasm</location>
    </subcellularLocation>
</comment>
<evidence type="ECO:0000256" key="4">
    <source>
        <dbReference type="ARBA" id="ARBA00022801"/>
    </source>
</evidence>
<evidence type="ECO:0000256" key="6">
    <source>
        <dbReference type="HAMAP-Rule" id="MF_00209"/>
    </source>
</evidence>
<proteinExistence type="inferred from homology"/>
<protein>
    <recommendedName>
        <fullName evidence="6">Inorganic pyrophosphatase</fullName>
        <ecNumber evidence="6">3.6.1.1</ecNumber>
    </recommendedName>
    <alternativeName>
        <fullName evidence="6">Pyrophosphate phospho-hydrolase</fullName>
        <shortName evidence="6">PPase</shortName>
    </alternativeName>
</protein>
<dbReference type="PROSITE" id="PS00387">
    <property type="entry name" value="PPASE"/>
    <property type="match status" value="1"/>
</dbReference>
<evidence type="ECO:0000256" key="2">
    <source>
        <dbReference type="ARBA" id="ARBA00022490"/>
    </source>
</evidence>
<dbReference type="RefSeq" id="WP_369601175.1">
    <property type="nucleotide sequence ID" value="NZ_CP154858.1"/>
</dbReference>
<feature type="binding site" evidence="6">
    <location>
        <position position="71"/>
    </location>
    <ligand>
        <name>Mg(2+)</name>
        <dbReference type="ChEBI" id="CHEBI:18420"/>
        <label>1</label>
    </ligand>
</feature>
<dbReference type="EC" id="3.6.1.1" evidence="6"/>
<comment type="subunit">
    <text evidence="6">Homohexamer.</text>
</comment>
<dbReference type="HAMAP" id="MF_00209">
    <property type="entry name" value="Inorganic_PPase"/>
    <property type="match status" value="1"/>
</dbReference>
<accession>A0AB39UVV2</accession>
<keyword evidence="5 6" id="KW-0460">Magnesium</keyword>
<feature type="binding site" evidence="6">
    <location>
        <position position="103"/>
    </location>
    <ligand>
        <name>Mg(2+)</name>
        <dbReference type="ChEBI" id="CHEBI:18420"/>
        <label>1</label>
    </ligand>
</feature>
<feature type="binding site" evidence="6">
    <location>
        <position position="44"/>
    </location>
    <ligand>
        <name>substrate</name>
    </ligand>
</feature>
<reference evidence="7" key="1">
    <citation type="submission" date="2024-05" db="EMBL/GenBank/DDBJ databases">
        <title>Genome sequencing of novel strain.</title>
        <authorList>
            <person name="Ganbat D."/>
            <person name="Ganbat S."/>
            <person name="Lee S.-J."/>
        </authorList>
    </citation>
    <scope>NUCLEOTIDE SEQUENCE</scope>
    <source>
        <strain evidence="7">SMD15-11</strain>
    </source>
</reference>
<name>A0AB39UVV2_9GAMM</name>
<evidence type="ECO:0000256" key="3">
    <source>
        <dbReference type="ARBA" id="ARBA00022723"/>
    </source>
</evidence>
<dbReference type="FunFam" id="3.90.80.10:FF:000001">
    <property type="entry name" value="Inorganic pyrophosphatase"/>
    <property type="match status" value="1"/>
</dbReference>
<comment type="catalytic activity">
    <reaction evidence="6">
        <text>diphosphate + H2O = 2 phosphate + H(+)</text>
        <dbReference type="Rhea" id="RHEA:24576"/>
        <dbReference type="ChEBI" id="CHEBI:15377"/>
        <dbReference type="ChEBI" id="CHEBI:15378"/>
        <dbReference type="ChEBI" id="CHEBI:33019"/>
        <dbReference type="ChEBI" id="CHEBI:43474"/>
        <dbReference type="EC" id="3.6.1.1"/>
    </reaction>
</comment>
<dbReference type="Gene3D" id="3.90.80.10">
    <property type="entry name" value="Inorganic pyrophosphatase"/>
    <property type="match status" value="1"/>
</dbReference>
<sequence length="175" mass="19521">MNFEHIPAGKSLPDDFNVVIEIPANSDPIKYEIEKDSGAVFVDRFMATPMFYPANYGFIPHTLSDDGDPIDVLVVAPYPVMPGSVIRCRPVGMLNMEDESGEDTKILAVPHSKLTKLYDHVQEASDLPELLIRQIEHFFENYKDLEAGKWVKVRGWDSADAARKAIMAAVENAGK</sequence>
<keyword evidence="3 6" id="KW-0479">Metal-binding</keyword>
<dbReference type="EMBL" id="CP154858">
    <property type="protein sequence ID" value="XDT72163.1"/>
    <property type="molecule type" value="Genomic_DNA"/>
</dbReference>
<dbReference type="SUPFAM" id="SSF50324">
    <property type="entry name" value="Inorganic pyrophosphatase"/>
    <property type="match status" value="1"/>
</dbReference>
<dbReference type="Pfam" id="PF00719">
    <property type="entry name" value="Pyrophosphatase"/>
    <property type="match status" value="1"/>
</dbReference>
<evidence type="ECO:0000256" key="1">
    <source>
        <dbReference type="ARBA" id="ARBA00001946"/>
    </source>
</evidence>
<dbReference type="GO" id="GO:0005737">
    <property type="term" value="C:cytoplasm"/>
    <property type="evidence" value="ECO:0007669"/>
    <property type="project" value="UniProtKB-SubCell"/>
</dbReference>
<feature type="binding site" evidence="6">
    <location>
        <position position="66"/>
    </location>
    <ligand>
        <name>Mg(2+)</name>
        <dbReference type="ChEBI" id="CHEBI:18420"/>
        <label>1</label>
    </ligand>
</feature>
<dbReference type="NCBIfam" id="NF002317">
    <property type="entry name" value="PRK01250.1"/>
    <property type="match status" value="1"/>
</dbReference>
<evidence type="ECO:0000313" key="7">
    <source>
        <dbReference type="EMBL" id="XDT72163.1"/>
    </source>
</evidence>
<dbReference type="GO" id="GO:0004427">
    <property type="term" value="F:inorganic diphosphate phosphatase activity"/>
    <property type="evidence" value="ECO:0007669"/>
    <property type="project" value="UniProtKB-UniRule"/>
</dbReference>
<evidence type="ECO:0000256" key="5">
    <source>
        <dbReference type="ARBA" id="ARBA00022842"/>
    </source>
</evidence>
<feature type="binding site" evidence="6">
    <location>
        <position position="142"/>
    </location>
    <ligand>
        <name>substrate</name>
    </ligand>
</feature>
<comment type="similarity">
    <text evidence="6">Belongs to the PPase family.</text>
</comment>
<feature type="binding site" evidence="6">
    <location>
        <position position="56"/>
    </location>
    <ligand>
        <name>substrate</name>
    </ligand>
</feature>
<comment type="cofactor">
    <cofactor evidence="1 6">
        <name>Mg(2+)</name>
        <dbReference type="ChEBI" id="CHEBI:18420"/>
    </cofactor>
</comment>
<organism evidence="7">
    <name type="scientific">Thermohahella caldifontis</name>
    <dbReference type="NCBI Taxonomy" id="3142973"/>
    <lineage>
        <taxon>Bacteria</taxon>
        <taxon>Pseudomonadati</taxon>
        <taxon>Pseudomonadota</taxon>
        <taxon>Gammaproteobacteria</taxon>
        <taxon>Oceanospirillales</taxon>
        <taxon>Hahellaceae</taxon>
        <taxon>Thermohahella</taxon>
    </lineage>
</organism>
<dbReference type="PANTHER" id="PTHR10286">
    <property type="entry name" value="INORGANIC PYROPHOSPHATASE"/>
    <property type="match status" value="1"/>
</dbReference>
<dbReference type="KEGG" id="tcd:AAIA72_15405"/>
<dbReference type="GO" id="GO:0000287">
    <property type="term" value="F:magnesium ion binding"/>
    <property type="evidence" value="ECO:0007669"/>
    <property type="project" value="UniProtKB-UniRule"/>
</dbReference>
<dbReference type="GO" id="GO:0006796">
    <property type="term" value="P:phosphate-containing compound metabolic process"/>
    <property type="evidence" value="ECO:0007669"/>
    <property type="project" value="InterPro"/>
</dbReference>
<feature type="binding site" evidence="6">
    <location>
        <position position="30"/>
    </location>
    <ligand>
        <name>substrate</name>
    </ligand>
</feature>
<dbReference type="CDD" id="cd00412">
    <property type="entry name" value="pyrophosphatase"/>
    <property type="match status" value="1"/>
</dbReference>
<comment type="function">
    <text evidence="6">Catalyzes the hydrolysis of inorganic pyrophosphate (PPi) forming two phosphate ions.</text>
</comment>
<dbReference type="InterPro" id="IPR008162">
    <property type="entry name" value="Pyrophosphatase"/>
</dbReference>
<feature type="binding site" evidence="6">
    <location>
        <position position="71"/>
    </location>
    <ligand>
        <name>Mg(2+)</name>
        <dbReference type="ChEBI" id="CHEBI:18420"/>
        <label>2</label>
    </ligand>
</feature>
<keyword evidence="2 6" id="KW-0963">Cytoplasm</keyword>